<proteinExistence type="predicted"/>
<evidence type="ECO:0000313" key="5">
    <source>
        <dbReference type="EMBL" id="NMP24183.1"/>
    </source>
</evidence>
<comment type="caution">
    <text evidence="5">The sequence shown here is derived from an EMBL/GenBank/DDBJ whole genome shotgun (WGS) entry which is preliminary data.</text>
</comment>
<dbReference type="PROSITE" id="PS50893">
    <property type="entry name" value="ABC_TRANSPORTER_2"/>
    <property type="match status" value="1"/>
</dbReference>
<dbReference type="EMBL" id="JABBVZ010000090">
    <property type="protein sequence ID" value="NMP24183.1"/>
    <property type="molecule type" value="Genomic_DNA"/>
</dbReference>
<keyword evidence="1" id="KW-0813">Transport</keyword>
<dbReference type="InterPro" id="IPR003439">
    <property type="entry name" value="ABC_transporter-like_ATP-bd"/>
</dbReference>
<keyword evidence="6" id="KW-1185">Reference proteome</keyword>
<dbReference type="NCBIfam" id="TIGR01727">
    <property type="entry name" value="oligo_HPY"/>
    <property type="match status" value="1"/>
</dbReference>
<dbReference type="Gene3D" id="3.40.50.300">
    <property type="entry name" value="P-loop containing nucleotide triphosphate hydrolases"/>
    <property type="match status" value="1"/>
</dbReference>
<dbReference type="RefSeq" id="WP_169102069.1">
    <property type="nucleotide sequence ID" value="NZ_JABBVZ010000090.1"/>
</dbReference>
<dbReference type="Pfam" id="PF08352">
    <property type="entry name" value="oligo_HPY"/>
    <property type="match status" value="1"/>
</dbReference>
<evidence type="ECO:0000256" key="2">
    <source>
        <dbReference type="ARBA" id="ARBA00022741"/>
    </source>
</evidence>
<keyword evidence="2" id="KW-0547">Nucleotide-binding</keyword>
<dbReference type="SUPFAM" id="SSF52540">
    <property type="entry name" value="P-loop containing nucleoside triphosphate hydrolases"/>
    <property type="match status" value="1"/>
</dbReference>
<dbReference type="PROSITE" id="PS00211">
    <property type="entry name" value="ABC_TRANSPORTER_1"/>
    <property type="match status" value="1"/>
</dbReference>
<reference evidence="5 6" key="1">
    <citation type="submission" date="2020-04" db="EMBL/GenBank/DDBJ databases">
        <authorList>
            <person name="Zhang R."/>
            <person name="Schippers A."/>
        </authorList>
    </citation>
    <scope>NUCLEOTIDE SEQUENCE [LARGE SCALE GENOMIC DNA]</scope>
    <source>
        <strain evidence="5 6">DSM 109850</strain>
    </source>
</reference>
<gene>
    <name evidence="5" type="ORF">HIJ39_17770</name>
</gene>
<dbReference type="GO" id="GO:0005524">
    <property type="term" value="F:ATP binding"/>
    <property type="evidence" value="ECO:0007669"/>
    <property type="project" value="UniProtKB-KW"/>
</dbReference>
<dbReference type="GO" id="GO:0015833">
    <property type="term" value="P:peptide transport"/>
    <property type="evidence" value="ECO:0007669"/>
    <property type="project" value="InterPro"/>
</dbReference>
<dbReference type="PANTHER" id="PTHR43230">
    <property type="entry name" value="ABC-TYPE DIPEPTIDE/OLIGOPEPTIDE TRANSPORT SYSTEM, ATPASE COMPONENT"/>
    <property type="match status" value="1"/>
</dbReference>
<keyword evidence="3 5" id="KW-0067">ATP-binding</keyword>
<protein>
    <submittedName>
        <fullName evidence="5">ABC transporter ATP-binding protein</fullName>
    </submittedName>
</protein>
<dbReference type="InterPro" id="IPR013563">
    <property type="entry name" value="Oligopep_ABC_C"/>
</dbReference>
<dbReference type="InterPro" id="IPR003593">
    <property type="entry name" value="AAA+_ATPase"/>
</dbReference>
<dbReference type="Pfam" id="PF00005">
    <property type="entry name" value="ABC_tran"/>
    <property type="match status" value="1"/>
</dbReference>
<evidence type="ECO:0000256" key="1">
    <source>
        <dbReference type="ARBA" id="ARBA00022448"/>
    </source>
</evidence>
<dbReference type="CDD" id="cd03257">
    <property type="entry name" value="ABC_NikE_OppD_transporters"/>
    <property type="match status" value="1"/>
</dbReference>
<dbReference type="Proteomes" id="UP000533476">
    <property type="component" value="Unassembled WGS sequence"/>
</dbReference>
<sequence length="338" mass="37528">MIEVKNLVKTFPGRGGMLKQKPVQAVKGVDFSIPDAGAVAFIGESGCGKTTIGRILTGLETYDSGEILYNGVNLTDLPAAERLERLRKVQLIQQDPYAALNPSHTIYQTMMAPLTFEAKRQKKPKAWMEQRAREVLELVGLNPNVVFGKYPHMLSGGQRQRVVVARALTVDPDVLVADEAVSMIDVSLRLGILNLLFNLREKYGIALLFITHDVAAARYVGQDGHIYVIYQGEVVEQGVTDELIQSPVHPYTQALLSAVPVLRGLESPGADRYIPLGEFTQEESTACRFAPRCRHAVDRCRTEKPAEQIWPGDQDHRHTCHFPTPRRVVAEPLEVKPS</sequence>
<dbReference type="GO" id="GO:0016887">
    <property type="term" value="F:ATP hydrolysis activity"/>
    <property type="evidence" value="ECO:0007669"/>
    <property type="project" value="InterPro"/>
</dbReference>
<evidence type="ECO:0000313" key="6">
    <source>
        <dbReference type="Proteomes" id="UP000533476"/>
    </source>
</evidence>
<evidence type="ECO:0000256" key="3">
    <source>
        <dbReference type="ARBA" id="ARBA00022840"/>
    </source>
</evidence>
<evidence type="ECO:0000259" key="4">
    <source>
        <dbReference type="PROSITE" id="PS50893"/>
    </source>
</evidence>
<dbReference type="SMART" id="SM00382">
    <property type="entry name" value="AAA"/>
    <property type="match status" value="1"/>
</dbReference>
<dbReference type="PANTHER" id="PTHR43230:SF3">
    <property type="entry name" value="ABC-TYPE DIPEPTIDE_OLIGOPEPTIDE TRANSPORT SYSTEM, ATPASE COMPONENT"/>
    <property type="match status" value="1"/>
</dbReference>
<name>A0A7Y0Q3F3_9FIRM</name>
<dbReference type="AlphaFoldDB" id="A0A7Y0Q3F3"/>
<organism evidence="5 6">
    <name type="scientific">Sulfobacillus harzensis</name>
    <dbReference type="NCBI Taxonomy" id="2729629"/>
    <lineage>
        <taxon>Bacteria</taxon>
        <taxon>Bacillati</taxon>
        <taxon>Bacillota</taxon>
        <taxon>Clostridia</taxon>
        <taxon>Eubacteriales</taxon>
        <taxon>Clostridiales Family XVII. Incertae Sedis</taxon>
        <taxon>Sulfobacillus</taxon>
    </lineage>
</organism>
<accession>A0A7Y0Q3F3</accession>
<dbReference type="InterPro" id="IPR017871">
    <property type="entry name" value="ABC_transporter-like_CS"/>
</dbReference>
<feature type="domain" description="ABC transporter" evidence="4">
    <location>
        <begin position="2"/>
        <end position="256"/>
    </location>
</feature>
<dbReference type="InterPro" id="IPR027417">
    <property type="entry name" value="P-loop_NTPase"/>
</dbReference>